<dbReference type="Proteomes" id="UP001374584">
    <property type="component" value="Unassembled WGS sequence"/>
</dbReference>
<organism evidence="1 2">
    <name type="scientific">Phaseolus coccineus</name>
    <name type="common">Scarlet runner bean</name>
    <name type="synonym">Phaseolus multiflorus</name>
    <dbReference type="NCBI Taxonomy" id="3886"/>
    <lineage>
        <taxon>Eukaryota</taxon>
        <taxon>Viridiplantae</taxon>
        <taxon>Streptophyta</taxon>
        <taxon>Embryophyta</taxon>
        <taxon>Tracheophyta</taxon>
        <taxon>Spermatophyta</taxon>
        <taxon>Magnoliopsida</taxon>
        <taxon>eudicotyledons</taxon>
        <taxon>Gunneridae</taxon>
        <taxon>Pentapetalae</taxon>
        <taxon>rosids</taxon>
        <taxon>fabids</taxon>
        <taxon>Fabales</taxon>
        <taxon>Fabaceae</taxon>
        <taxon>Papilionoideae</taxon>
        <taxon>50 kb inversion clade</taxon>
        <taxon>NPAAA clade</taxon>
        <taxon>indigoferoid/millettioid clade</taxon>
        <taxon>Phaseoleae</taxon>
        <taxon>Phaseolus</taxon>
    </lineage>
</organism>
<proteinExistence type="predicted"/>
<protein>
    <submittedName>
        <fullName evidence="1">Uncharacterized protein</fullName>
    </submittedName>
</protein>
<keyword evidence="2" id="KW-1185">Reference proteome</keyword>
<dbReference type="EMBL" id="JAYMYR010000010">
    <property type="protein sequence ID" value="KAK7335031.1"/>
    <property type="molecule type" value="Genomic_DNA"/>
</dbReference>
<accession>A0AAN9QHH2</accession>
<comment type="caution">
    <text evidence="1">The sequence shown here is derived from an EMBL/GenBank/DDBJ whole genome shotgun (WGS) entry which is preliminary data.</text>
</comment>
<evidence type="ECO:0000313" key="2">
    <source>
        <dbReference type="Proteomes" id="UP001374584"/>
    </source>
</evidence>
<dbReference type="AlphaFoldDB" id="A0AAN9QHH2"/>
<reference evidence="1 2" key="1">
    <citation type="submission" date="2024-01" db="EMBL/GenBank/DDBJ databases">
        <title>The genomes of 5 underutilized Papilionoideae crops provide insights into root nodulation and disease resistanc.</title>
        <authorList>
            <person name="Jiang F."/>
        </authorList>
    </citation>
    <scope>NUCLEOTIDE SEQUENCE [LARGE SCALE GENOMIC DNA]</scope>
    <source>
        <strain evidence="1">JINMINGXINNONG_FW02</strain>
        <tissue evidence="1">Leaves</tissue>
    </source>
</reference>
<gene>
    <name evidence="1" type="ORF">VNO80_26801</name>
</gene>
<evidence type="ECO:0000313" key="1">
    <source>
        <dbReference type="EMBL" id="KAK7335031.1"/>
    </source>
</evidence>
<name>A0AAN9QHH2_PHACN</name>
<sequence length="161" mass="18124">MSLTTITPPAIFIREPTISRLTPLQCVLCDCSYYNDSVLTFTSLSFTPSSRPPQVRHSLLLERRRTFINADVDRRTEEAFSSERGVRTFSSFILGAFMKLSFTGSELGQIFPSGAEQFLHITGAVIILNCKLVEIVVRGPASKVITLSRMKHFHQIQIKKD</sequence>